<keyword evidence="1" id="KW-0472">Membrane</keyword>
<protein>
    <submittedName>
        <fullName evidence="2">Uncharacterized protein</fullName>
    </submittedName>
</protein>
<accession>A0A0C2JAV8</accession>
<gene>
    <name evidence="2" type="ORF">RF11_06691</name>
</gene>
<proteinExistence type="predicted"/>
<evidence type="ECO:0000256" key="1">
    <source>
        <dbReference type="SAM" id="Phobius"/>
    </source>
</evidence>
<comment type="caution">
    <text evidence="2">The sequence shown here is derived from an EMBL/GenBank/DDBJ whole genome shotgun (WGS) entry which is preliminary data.</text>
</comment>
<feature type="transmembrane region" description="Helical" evidence="1">
    <location>
        <begin position="65"/>
        <end position="83"/>
    </location>
</feature>
<sequence>MICSINGCTIGYHPLETSISPPIKTLFMKRKTTKQDVLAQPVWRRTFWRRGFGARTFWRKKVYRNYALSTAPLVIMVCAIGVVEDLLAPSFEGIKYGGKCFIVV</sequence>
<organism evidence="2 3">
    <name type="scientific">Thelohanellus kitauei</name>
    <name type="common">Myxosporean</name>
    <dbReference type="NCBI Taxonomy" id="669202"/>
    <lineage>
        <taxon>Eukaryota</taxon>
        <taxon>Metazoa</taxon>
        <taxon>Cnidaria</taxon>
        <taxon>Myxozoa</taxon>
        <taxon>Myxosporea</taxon>
        <taxon>Bivalvulida</taxon>
        <taxon>Platysporina</taxon>
        <taxon>Myxobolidae</taxon>
        <taxon>Thelohanellus</taxon>
    </lineage>
</organism>
<name>A0A0C2JAV8_THEKT</name>
<keyword evidence="3" id="KW-1185">Reference proteome</keyword>
<keyword evidence="1" id="KW-0812">Transmembrane</keyword>
<dbReference type="AlphaFoldDB" id="A0A0C2JAV8"/>
<dbReference type="EMBL" id="JWZT01003568">
    <property type="protein sequence ID" value="KII66278.1"/>
    <property type="molecule type" value="Genomic_DNA"/>
</dbReference>
<reference evidence="2 3" key="1">
    <citation type="journal article" date="2014" name="Genome Biol. Evol.">
        <title>The genome of the myxosporean Thelohanellus kitauei shows adaptations to nutrient acquisition within its fish host.</title>
        <authorList>
            <person name="Yang Y."/>
            <person name="Xiong J."/>
            <person name="Zhou Z."/>
            <person name="Huo F."/>
            <person name="Miao W."/>
            <person name="Ran C."/>
            <person name="Liu Y."/>
            <person name="Zhang J."/>
            <person name="Feng J."/>
            <person name="Wang M."/>
            <person name="Wang M."/>
            <person name="Wang L."/>
            <person name="Yao B."/>
        </authorList>
    </citation>
    <scope>NUCLEOTIDE SEQUENCE [LARGE SCALE GENOMIC DNA]</scope>
    <source>
        <strain evidence="2">Wuqing</strain>
    </source>
</reference>
<evidence type="ECO:0000313" key="2">
    <source>
        <dbReference type="EMBL" id="KII66278.1"/>
    </source>
</evidence>
<evidence type="ECO:0000313" key="3">
    <source>
        <dbReference type="Proteomes" id="UP000031668"/>
    </source>
</evidence>
<dbReference type="Proteomes" id="UP000031668">
    <property type="component" value="Unassembled WGS sequence"/>
</dbReference>
<keyword evidence="1" id="KW-1133">Transmembrane helix</keyword>